<evidence type="ECO:0000256" key="9">
    <source>
        <dbReference type="ARBA" id="ARBA00023006"/>
    </source>
</evidence>
<gene>
    <name evidence="13" type="ORF">AB6A40_006471</name>
</gene>
<dbReference type="SUPFAM" id="SSF54001">
    <property type="entry name" value="Cysteine proteinases"/>
    <property type="match status" value="1"/>
</dbReference>
<feature type="domain" description="Peptidase C54 catalytic" evidence="12">
    <location>
        <begin position="43"/>
        <end position="366"/>
    </location>
</feature>
<keyword evidence="4 11" id="KW-0963">Cytoplasm</keyword>
<comment type="subcellular location">
    <subcellularLocation>
        <location evidence="1 11">Cytoplasm</location>
    </subcellularLocation>
</comment>
<evidence type="ECO:0000313" key="14">
    <source>
        <dbReference type="Proteomes" id="UP001608902"/>
    </source>
</evidence>
<evidence type="ECO:0000256" key="6">
    <source>
        <dbReference type="ARBA" id="ARBA00022801"/>
    </source>
</evidence>
<dbReference type="GO" id="GO:0006914">
    <property type="term" value="P:autophagy"/>
    <property type="evidence" value="ECO:0007669"/>
    <property type="project" value="UniProtKB-KW"/>
</dbReference>
<keyword evidence="3" id="KW-0813">Transport</keyword>
<evidence type="ECO:0000259" key="12">
    <source>
        <dbReference type="Pfam" id="PF03416"/>
    </source>
</evidence>
<organism evidence="13 14">
    <name type="scientific">Gnathostoma spinigerum</name>
    <dbReference type="NCBI Taxonomy" id="75299"/>
    <lineage>
        <taxon>Eukaryota</taxon>
        <taxon>Metazoa</taxon>
        <taxon>Ecdysozoa</taxon>
        <taxon>Nematoda</taxon>
        <taxon>Chromadorea</taxon>
        <taxon>Rhabditida</taxon>
        <taxon>Spirurina</taxon>
        <taxon>Gnathostomatomorpha</taxon>
        <taxon>Gnathostomatoidea</taxon>
        <taxon>Gnathostomatidae</taxon>
        <taxon>Gnathostoma</taxon>
    </lineage>
</organism>
<evidence type="ECO:0000256" key="1">
    <source>
        <dbReference type="ARBA" id="ARBA00004496"/>
    </source>
</evidence>
<dbReference type="InterPro" id="IPR046792">
    <property type="entry name" value="Peptidase_C54_cat"/>
</dbReference>
<proteinExistence type="inferred from homology"/>
<keyword evidence="7" id="KW-0788">Thiol protease</keyword>
<dbReference type="GO" id="GO:0006508">
    <property type="term" value="P:proteolysis"/>
    <property type="evidence" value="ECO:0007669"/>
    <property type="project" value="UniProtKB-KW"/>
</dbReference>
<dbReference type="EC" id="3.4.22.-" evidence="11"/>
<dbReference type="EMBL" id="JBGFUD010004599">
    <property type="protein sequence ID" value="MFH4979762.1"/>
    <property type="molecule type" value="Genomic_DNA"/>
</dbReference>
<evidence type="ECO:0000313" key="13">
    <source>
        <dbReference type="EMBL" id="MFH4979762.1"/>
    </source>
</evidence>
<dbReference type="PANTHER" id="PTHR22624">
    <property type="entry name" value="CYSTEINE PROTEASE ATG4"/>
    <property type="match status" value="1"/>
</dbReference>
<dbReference type="InterPro" id="IPR005078">
    <property type="entry name" value="Peptidase_C54"/>
</dbReference>
<comment type="similarity">
    <text evidence="2 11">Belongs to the peptidase C54 family.</text>
</comment>
<dbReference type="Pfam" id="PF03416">
    <property type="entry name" value="Peptidase_C54"/>
    <property type="match status" value="1"/>
</dbReference>
<evidence type="ECO:0000256" key="4">
    <source>
        <dbReference type="ARBA" id="ARBA00022490"/>
    </source>
</evidence>
<keyword evidence="6 11" id="KW-0378">Hydrolase</keyword>
<dbReference type="InterPro" id="IPR038765">
    <property type="entry name" value="Papain-like_cys_pep_sf"/>
</dbReference>
<keyword evidence="5 11" id="KW-0645">Protease</keyword>
<dbReference type="Proteomes" id="UP001608902">
    <property type="component" value="Unassembled WGS sequence"/>
</dbReference>
<evidence type="ECO:0000256" key="5">
    <source>
        <dbReference type="ARBA" id="ARBA00022670"/>
    </source>
</evidence>
<protein>
    <recommendedName>
        <fullName evidence="11">Cysteine protease</fullName>
        <ecNumber evidence="11">3.4.22.-</ecNumber>
    </recommendedName>
</protein>
<comment type="catalytic activity">
    <reaction evidence="10">
        <text>[protein]-C-terminal L-amino acid-glycyl-phosphatidylethanolamide + H2O = [protein]-C-terminal L-amino acid-glycine + a 1,2-diacyl-sn-glycero-3-phosphoethanolamine</text>
        <dbReference type="Rhea" id="RHEA:67548"/>
        <dbReference type="Rhea" id="RHEA-COMP:17323"/>
        <dbReference type="Rhea" id="RHEA-COMP:17324"/>
        <dbReference type="ChEBI" id="CHEBI:15377"/>
        <dbReference type="ChEBI" id="CHEBI:64612"/>
        <dbReference type="ChEBI" id="CHEBI:172940"/>
        <dbReference type="ChEBI" id="CHEBI:172941"/>
    </reaction>
    <physiologicalReaction direction="left-to-right" evidence="10">
        <dbReference type="Rhea" id="RHEA:67549"/>
    </physiologicalReaction>
</comment>
<comment type="caution">
    <text evidence="13">The sequence shown here is derived from an EMBL/GenBank/DDBJ whole genome shotgun (WGS) entry which is preliminary data.</text>
</comment>
<dbReference type="AlphaFoldDB" id="A0ABD6ET93"/>
<comment type="function">
    <text evidence="11">Cysteine protease that plays a key role in autophagy by mediating both proteolytic activation and delipidation of ATG8 family proteins.</text>
</comment>
<evidence type="ECO:0000256" key="2">
    <source>
        <dbReference type="ARBA" id="ARBA00010958"/>
    </source>
</evidence>
<keyword evidence="8 11" id="KW-0653">Protein transport</keyword>
<evidence type="ECO:0000256" key="3">
    <source>
        <dbReference type="ARBA" id="ARBA00022448"/>
    </source>
</evidence>
<dbReference type="PANTHER" id="PTHR22624:SF49">
    <property type="entry name" value="CYSTEINE PROTEASE"/>
    <property type="match status" value="1"/>
</dbReference>
<reference evidence="13 14" key="1">
    <citation type="submission" date="2024-08" db="EMBL/GenBank/DDBJ databases">
        <title>Gnathostoma spinigerum genome.</title>
        <authorList>
            <person name="Gonzalez-Bertolin B."/>
            <person name="Monzon S."/>
            <person name="Zaballos A."/>
            <person name="Jimenez P."/>
            <person name="Dekumyoy P."/>
            <person name="Varona S."/>
            <person name="Cuesta I."/>
            <person name="Sumanam S."/>
            <person name="Adisakwattana P."/>
            <person name="Gasser R.B."/>
            <person name="Hernandez-Gonzalez A."/>
            <person name="Young N.D."/>
            <person name="Perteguer M.J."/>
        </authorList>
    </citation>
    <scope>NUCLEOTIDE SEQUENCE [LARGE SCALE GENOMIC DNA]</scope>
    <source>
        <strain evidence="13">AL3</strain>
        <tissue evidence="13">Liver</tissue>
    </source>
</reference>
<sequence length="425" mass="47715">MLESCLTFEPAFYDFQDYSLLESNGPVYLLGQCFETTEGLASVQEYVTSLLWFTYRRNFPAIGGTGPSTDVGWGCMLRCGQMLLGQALIRLHLGNNWVWRKNSENKKYQQIVRMFQDYKDMPFSIHQIAQMGQSEKKNIGEWFGPNTAAQVLKKLVVFERMSGLAIHVALDGLLITSDVKAMAKTEFPRSRETTLVGDDGVVEVPGASASGTGPQACHSTMNSTLPETSLLDVRRRAGDWLPLLIIIPLRLGLTSINRCYLPAIQAFFRIPFCMGIIGGRPNHALYFVGMTGEQLIYLDPHVCQDTVNLDEPTSSDNQNEDSEEHNLFNDDSYHCPFLLSIPYGDLDPSLALAFLSRTESEYYELTKILREKLIPASNPPLFELLDSRPKGFPPFIPYTGEATKIQDFTDLGQVVDSDDEYEILQ</sequence>
<evidence type="ECO:0000256" key="11">
    <source>
        <dbReference type="RuleBase" id="RU363115"/>
    </source>
</evidence>
<dbReference type="GO" id="GO:0008234">
    <property type="term" value="F:cysteine-type peptidase activity"/>
    <property type="evidence" value="ECO:0007669"/>
    <property type="project" value="UniProtKB-KW"/>
</dbReference>
<keyword evidence="9 11" id="KW-0072">Autophagy</keyword>
<dbReference type="GO" id="GO:0015031">
    <property type="term" value="P:protein transport"/>
    <property type="evidence" value="ECO:0007669"/>
    <property type="project" value="UniProtKB-KW"/>
</dbReference>
<evidence type="ECO:0000256" key="10">
    <source>
        <dbReference type="ARBA" id="ARBA00029362"/>
    </source>
</evidence>
<keyword evidence="14" id="KW-1185">Reference proteome</keyword>
<name>A0ABD6ET93_9BILA</name>
<evidence type="ECO:0000256" key="8">
    <source>
        <dbReference type="ARBA" id="ARBA00022927"/>
    </source>
</evidence>
<dbReference type="GO" id="GO:0005737">
    <property type="term" value="C:cytoplasm"/>
    <property type="evidence" value="ECO:0007669"/>
    <property type="project" value="UniProtKB-SubCell"/>
</dbReference>
<accession>A0ABD6ET93</accession>
<evidence type="ECO:0000256" key="7">
    <source>
        <dbReference type="ARBA" id="ARBA00022807"/>
    </source>
</evidence>